<dbReference type="AlphaFoldDB" id="A6NPN8"/>
<name>A6NPN8_9FIRM</name>
<keyword evidence="2" id="KW-1185">Reference proteome</keyword>
<accession>A6NPN8</accession>
<evidence type="ECO:0000313" key="1">
    <source>
        <dbReference type="EMBL" id="EDN02120.1"/>
    </source>
</evidence>
<gene>
    <name evidence="1" type="ORF">BACCAP_00154</name>
</gene>
<evidence type="ECO:0000313" key="2">
    <source>
        <dbReference type="Proteomes" id="UP000003639"/>
    </source>
</evidence>
<reference evidence="1 2" key="1">
    <citation type="submission" date="2007-04" db="EMBL/GenBank/DDBJ databases">
        <authorList>
            <person name="Fulton L."/>
            <person name="Clifton S."/>
            <person name="Fulton B."/>
            <person name="Xu J."/>
            <person name="Minx P."/>
            <person name="Pepin K.H."/>
            <person name="Johnson M."/>
            <person name="Thiruvilangam P."/>
            <person name="Bhonagiri V."/>
            <person name="Nash W.E."/>
            <person name="Mardis E.R."/>
            <person name="Wilson R.K."/>
        </authorList>
    </citation>
    <scope>NUCLEOTIDE SEQUENCE [LARGE SCALE GENOMIC DNA]</scope>
    <source>
        <strain evidence="1 2">ATCC 29799</strain>
    </source>
</reference>
<protein>
    <submittedName>
        <fullName evidence="1">Uncharacterized protein</fullName>
    </submittedName>
</protein>
<organism evidence="1 2">
    <name type="scientific">Pseudoflavonifractor capillosus ATCC 29799</name>
    <dbReference type="NCBI Taxonomy" id="411467"/>
    <lineage>
        <taxon>Bacteria</taxon>
        <taxon>Bacillati</taxon>
        <taxon>Bacillota</taxon>
        <taxon>Clostridia</taxon>
        <taxon>Eubacteriales</taxon>
        <taxon>Oscillospiraceae</taxon>
        <taxon>Pseudoflavonifractor</taxon>
    </lineage>
</organism>
<proteinExistence type="predicted"/>
<sequence length="34" mass="3845">MAAAEEAQEENPLARRAVVTYNNALQQLLREMIT</sequence>
<dbReference type="EMBL" id="AAXG02000001">
    <property type="protein sequence ID" value="EDN02120.1"/>
    <property type="molecule type" value="Genomic_DNA"/>
</dbReference>
<reference evidence="1 2" key="2">
    <citation type="submission" date="2007-06" db="EMBL/GenBank/DDBJ databases">
        <title>Draft genome sequence of Pseudoflavonifractor capillosus ATCC 29799.</title>
        <authorList>
            <person name="Sudarsanam P."/>
            <person name="Ley R."/>
            <person name="Guruge J."/>
            <person name="Turnbaugh P.J."/>
            <person name="Mahowald M."/>
            <person name="Liep D."/>
            <person name="Gordon J."/>
        </authorList>
    </citation>
    <scope>NUCLEOTIDE SEQUENCE [LARGE SCALE GENOMIC DNA]</scope>
    <source>
        <strain evidence="1 2">ATCC 29799</strain>
    </source>
</reference>
<dbReference type="Proteomes" id="UP000003639">
    <property type="component" value="Unassembled WGS sequence"/>
</dbReference>
<comment type="caution">
    <text evidence="1">The sequence shown here is derived from an EMBL/GenBank/DDBJ whole genome shotgun (WGS) entry which is preliminary data.</text>
</comment>